<dbReference type="OMA" id="LGYEKWE"/>
<dbReference type="AlphaFoldDB" id="A0A9Q8LJC3"/>
<dbReference type="SUPFAM" id="SSF46785">
    <property type="entry name" value="Winged helix' DNA-binding domain"/>
    <property type="match status" value="1"/>
</dbReference>
<protein>
    <submittedName>
        <fullName evidence="1">Uncharacterized protein</fullName>
    </submittedName>
</protein>
<reference evidence="1" key="2">
    <citation type="journal article" date="2022" name="Microb. Genom.">
        <title>A chromosome-scale genome assembly of the tomato pathogen Cladosporium fulvum reveals a compartmentalized genome architecture and the presence of a dispensable chromosome.</title>
        <authorList>
            <person name="Zaccaron A.Z."/>
            <person name="Chen L.H."/>
            <person name="Samaras A."/>
            <person name="Stergiopoulos I."/>
        </authorList>
    </citation>
    <scope>NUCLEOTIDE SEQUENCE</scope>
    <source>
        <strain evidence="1">Race5_Kim</strain>
    </source>
</reference>
<dbReference type="KEGG" id="ffu:CLAFUR5_06511"/>
<organism evidence="1 2">
    <name type="scientific">Passalora fulva</name>
    <name type="common">Tomato leaf mold</name>
    <name type="synonym">Cladosporium fulvum</name>
    <dbReference type="NCBI Taxonomy" id="5499"/>
    <lineage>
        <taxon>Eukaryota</taxon>
        <taxon>Fungi</taxon>
        <taxon>Dikarya</taxon>
        <taxon>Ascomycota</taxon>
        <taxon>Pezizomycotina</taxon>
        <taxon>Dothideomycetes</taxon>
        <taxon>Dothideomycetidae</taxon>
        <taxon>Mycosphaerellales</taxon>
        <taxon>Mycosphaerellaceae</taxon>
        <taxon>Fulvia</taxon>
    </lineage>
</organism>
<dbReference type="RefSeq" id="XP_047762029.1">
    <property type="nucleotide sequence ID" value="XM_047905659.1"/>
</dbReference>
<dbReference type="InterPro" id="IPR036390">
    <property type="entry name" value="WH_DNA-bd_sf"/>
</dbReference>
<proteinExistence type="predicted"/>
<gene>
    <name evidence="1" type="ORF">CLAFUR5_06511</name>
</gene>
<dbReference type="InterPro" id="IPR036388">
    <property type="entry name" value="WH-like_DNA-bd_sf"/>
</dbReference>
<dbReference type="InterPro" id="IPR021660">
    <property type="entry name" value="DUF3253"/>
</dbReference>
<name>A0A9Q8LJC3_PASFU</name>
<accession>A0A9Q8LJC3</accession>
<dbReference type="Pfam" id="PF11625">
    <property type="entry name" value="DUF3253"/>
    <property type="match status" value="1"/>
</dbReference>
<dbReference type="OrthoDB" id="2563170at2759"/>
<evidence type="ECO:0000313" key="1">
    <source>
        <dbReference type="EMBL" id="UJO17663.1"/>
    </source>
</evidence>
<keyword evidence="2" id="KW-1185">Reference proteome</keyword>
<reference evidence="1" key="1">
    <citation type="submission" date="2021-12" db="EMBL/GenBank/DDBJ databases">
        <authorList>
            <person name="Zaccaron A."/>
            <person name="Stergiopoulos I."/>
        </authorList>
    </citation>
    <scope>NUCLEOTIDE SEQUENCE</scope>
    <source>
        <strain evidence="1">Race5_Kim</strain>
    </source>
</reference>
<dbReference type="Proteomes" id="UP000756132">
    <property type="component" value="Chromosome 5"/>
</dbReference>
<dbReference type="Gene3D" id="1.10.10.10">
    <property type="entry name" value="Winged helix-like DNA-binding domain superfamily/Winged helix DNA-binding domain"/>
    <property type="match status" value="1"/>
</dbReference>
<dbReference type="GeneID" id="71986389"/>
<dbReference type="EMBL" id="CP090167">
    <property type="protein sequence ID" value="UJO17663.1"/>
    <property type="molecule type" value="Genomic_DNA"/>
</dbReference>
<evidence type="ECO:0000313" key="2">
    <source>
        <dbReference type="Proteomes" id="UP000756132"/>
    </source>
</evidence>
<sequence length="187" mass="21563">MSEAICYYARHHFDSEYVNEKSKAKLNRRWFSLASRAIDASEVIIHTSVTMDARLDRDAQLKQLSSQTRLPEQTWYEWFWGIKKAVPARSTDAATSEAIKTHFTQMLDHTEPPAVFKPSEVAQLLNDEELASLGYEKWEEALPGVYELAFEEREFGNCEILRKGKVIGEDVTIADLDGPIRIRRVIW</sequence>